<evidence type="ECO:0000256" key="1">
    <source>
        <dbReference type="ARBA" id="ARBA00023125"/>
    </source>
</evidence>
<dbReference type="InterPro" id="IPR050109">
    <property type="entry name" value="HTH-type_TetR-like_transc_reg"/>
</dbReference>
<reference evidence="4" key="1">
    <citation type="submission" date="2021-01" db="EMBL/GenBank/DDBJ databases">
        <title>Rhizobium sp. strain KVB221 16S ribosomal RNA gene Genome sequencing and assembly.</title>
        <authorList>
            <person name="Kang M."/>
        </authorList>
    </citation>
    <scope>NUCLEOTIDE SEQUENCE</scope>
    <source>
        <strain evidence="4">KVB221</strain>
    </source>
</reference>
<dbReference type="Proteomes" id="UP000633219">
    <property type="component" value="Unassembled WGS sequence"/>
</dbReference>
<evidence type="ECO:0000256" key="2">
    <source>
        <dbReference type="PROSITE-ProRule" id="PRU00335"/>
    </source>
</evidence>
<dbReference type="RefSeq" id="WP_201658938.1">
    <property type="nucleotide sequence ID" value="NZ_JAEQNC010000006.1"/>
</dbReference>
<dbReference type="SUPFAM" id="SSF48498">
    <property type="entry name" value="Tetracyclin repressor-like, C-terminal domain"/>
    <property type="match status" value="1"/>
</dbReference>
<dbReference type="Gene3D" id="1.10.357.10">
    <property type="entry name" value="Tetracycline Repressor, domain 2"/>
    <property type="match status" value="1"/>
</dbReference>
<comment type="caution">
    <text evidence="4">The sequence shown here is derived from an EMBL/GenBank/DDBJ whole genome shotgun (WGS) entry which is preliminary data.</text>
</comment>
<keyword evidence="1 2" id="KW-0238">DNA-binding</keyword>
<dbReference type="GO" id="GO:0000976">
    <property type="term" value="F:transcription cis-regulatory region binding"/>
    <property type="evidence" value="ECO:0007669"/>
    <property type="project" value="TreeGrafter"/>
</dbReference>
<proteinExistence type="predicted"/>
<keyword evidence="5" id="KW-1185">Reference proteome</keyword>
<dbReference type="PROSITE" id="PS50977">
    <property type="entry name" value="HTH_TETR_2"/>
    <property type="match status" value="1"/>
</dbReference>
<dbReference type="EMBL" id="JAEQNC010000006">
    <property type="protein sequence ID" value="MBL0372997.1"/>
    <property type="molecule type" value="Genomic_DNA"/>
</dbReference>
<name>A0A937CQH0_9HYPH</name>
<protein>
    <submittedName>
        <fullName evidence="4">TetR family transcriptional regulator</fullName>
    </submittedName>
</protein>
<dbReference type="AlphaFoldDB" id="A0A937CQH0"/>
<dbReference type="Pfam" id="PF17937">
    <property type="entry name" value="TetR_C_28"/>
    <property type="match status" value="1"/>
</dbReference>
<dbReference type="PRINTS" id="PR00455">
    <property type="entry name" value="HTHTETR"/>
</dbReference>
<dbReference type="Pfam" id="PF00440">
    <property type="entry name" value="TetR_N"/>
    <property type="match status" value="1"/>
</dbReference>
<dbReference type="SUPFAM" id="SSF46689">
    <property type="entry name" value="Homeodomain-like"/>
    <property type="match status" value="1"/>
</dbReference>
<dbReference type="PANTHER" id="PTHR30055">
    <property type="entry name" value="HTH-TYPE TRANSCRIPTIONAL REGULATOR RUTR"/>
    <property type="match status" value="1"/>
</dbReference>
<gene>
    <name evidence="4" type="ORF">JJB09_13260</name>
</gene>
<evidence type="ECO:0000259" key="3">
    <source>
        <dbReference type="PROSITE" id="PS50977"/>
    </source>
</evidence>
<dbReference type="GO" id="GO:0003700">
    <property type="term" value="F:DNA-binding transcription factor activity"/>
    <property type="evidence" value="ECO:0007669"/>
    <property type="project" value="TreeGrafter"/>
</dbReference>
<dbReference type="InterPro" id="IPR001647">
    <property type="entry name" value="HTH_TetR"/>
</dbReference>
<evidence type="ECO:0000313" key="4">
    <source>
        <dbReference type="EMBL" id="MBL0372997.1"/>
    </source>
</evidence>
<sequence length="193" mass="21531">MGNAHKRKKQPELLRRTLLDCAARLAVEKGLSGVTIQAVSDAAGVTKGGLMHHFPTKQTLVEAVFGDFLEQLDAEITALIARDDEPKGSFTRAYIETVFTDHEANSIYKEAWAALYATSITDPALRCLWSEWLRTRLERYSDTDHEPHLEIARLAADGVWVAYLLRADGDEATDLSALRTRLLAMTRKDFSLG</sequence>
<feature type="domain" description="HTH tetR-type" evidence="3">
    <location>
        <begin position="12"/>
        <end position="72"/>
    </location>
</feature>
<dbReference type="InterPro" id="IPR041479">
    <property type="entry name" value="TetR_CgmR_C"/>
</dbReference>
<evidence type="ECO:0000313" key="5">
    <source>
        <dbReference type="Proteomes" id="UP000633219"/>
    </source>
</evidence>
<dbReference type="InterPro" id="IPR036271">
    <property type="entry name" value="Tet_transcr_reg_TetR-rel_C_sf"/>
</dbReference>
<dbReference type="InterPro" id="IPR009057">
    <property type="entry name" value="Homeodomain-like_sf"/>
</dbReference>
<organism evidence="4 5">
    <name type="scientific">Rhizobium setariae</name>
    <dbReference type="NCBI Taxonomy" id="2801340"/>
    <lineage>
        <taxon>Bacteria</taxon>
        <taxon>Pseudomonadati</taxon>
        <taxon>Pseudomonadota</taxon>
        <taxon>Alphaproteobacteria</taxon>
        <taxon>Hyphomicrobiales</taxon>
        <taxon>Rhizobiaceae</taxon>
        <taxon>Rhizobium/Agrobacterium group</taxon>
        <taxon>Rhizobium</taxon>
    </lineage>
</organism>
<dbReference type="PANTHER" id="PTHR30055:SF148">
    <property type="entry name" value="TETR-FAMILY TRANSCRIPTIONAL REGULATOR"/>
    <property type="match status" value="1"/>
</dbReference>
<accession>A0A937CQH0</accession>
<feature type="DNA-binding region" description="H-T-H motif" evidence="2">
    <location>
        <begin position="35"/>
        <end position="54"/>
    </location>
</feature>